<dbReference type="InterPro" id="IPR017972">
    <property type="entry name" value="Cyt_P450_CS"/>
</dbReference>
<dbReference type="CDD" id="cd11072">
    <property type="entry name" value="CYP71-like"/>
    <property type="match status" value="1"/>
</dbReference>
<dbReference type="InterPro" id="IPR002401">
    <property type="entry name" value="Cyt_P450_E_grp-I"/>
</dbReference>
<comment type="caution">
    <text evidence="7">The sequence shown here is derived from an EMBL/GenBank/DDBJ whole genome shotgun (WGS) entry which is preliminary data.</text>
</comment>
<dbReference type="Pfam" id="PF00067">
    <property type="entry name" value="p450"/>
    <property type="match status" value="1"/>
</dbReference>
<dbReference type="PRINTS" id="PR00385">
    <property type="entry name" value="P450"/>
</dbReference>
<feature type="chain" id="PRO_5029606576" description="Cytochrome P450" evidence="6">
    <location>
        <begin position="24"/>
        <end position="498"/>
    </location>
</feature>
<dbReference type="GO" id="GO:0005506">
    <property type="term" value="F:iron ion binding"/>
    <property type="evidence" value="ECO:0007669"/>
    <property type="project" value="InterPro"/>
</dbReference>
<evidence type="ECO:0000256" key="5">
    <source>
        <dbReference type="RuleBase" id="RU000461"/>
    </source>
</evidence>
<evidence type="ECO:0000313" key="8">
    <source>
        <dbReference type="Proteomes" id="UP000541444"/>
    </source>
</evidence>
<dbReference type="GO" id="GO:0044550">
    <property type="term" value="P:secondary metabolite biosynthetic process"/>
    <property type="evidence" value="ECO:0007669"/>
    <property type="project" value="UniProtKB-ARBA"/>
</dbReference>
<dbReference type="AlphaFoldDB" id="A0A7J7P7X8"/>
<dbReference type="PANTHER" id="PTHR47955:SF18">
    <property type="entry name" value="CYTOCHROME P450 71A1-LIKE"/>
    <property type="match status" value="1"/>
</dbReference>
<protein>
    <recommendedName>
        <fullName evidence="9">Cytochrome P450</fullName>
    </recommendedName>
</protein>
<keyword evidence="5" id="KW-0503">Monooxygenase</keyword>
<dbReference type="PANTHER" id="PTHR47955">
    <property type="entry name" value="CYTOCHROME P450 FAMILY 71 PROTEIN"/>
    <property type="match status" value="1"/>
</dbReference>
<dbReference type="GO" id="GO:0016705">
    <property type="term" value="F:oxidoreductase activity, acting on paired donors, with incorporation or reduction of molecular oxygen"/>
    <property type="evidence" value="ECO:0007669"/>
    <property type="project" value="InterPro"/>
</dbReference>
<organism evidence="7 8">
    <name type="scientific">Kingdonia uniflora</name>
    <dbReference type="NCBI Taxonomy" id="39325"/>
    <lineage>
        <taxon>Eukaryota</taxon>
        <taxon>Viridiplantae</taxon>
        <taxon>Streptophyta</taxon>
        <taxon>Embryophyta</taxon>
        <taxon>Tracheophyta</taxon>
        <taxon>Spermatophyta</taxon>
        <taxon>Magnoliopsida</taxon>
        <taxon>Ranunculales</taxon>
        <taxon>Circaeasteraceae</taxon>
        <taxon>Kingdonia</taxon>
    </lineage>
</organism>
<accession>A0A7J7P7X8</accession>
<evidence type="ECO:0000256" key="3">
    <source>
        <dbReference type="ARBA" id="ARBA00023004"/>
    </source>
</evidence>
<keyword evidence="8" id="KW-1185">Reference proteome</keyword>
<dbReference type="InterPro" id="IPR036396">
    <property type="entry name" value="Cyt_P450_sf"/>
</dbReference>
<keyword evidence="5" id="KW-0560">Oxidoreductase</keyword>
<dbReference type="GO" id="GO:0004497">
    <property type="term" value="F:monooxygenase activity"/>
    <property type="evidence" value="ECO:0007669"/>
    <property type="project" value="UniProtKB-KW"/>
</dbReference>
<evidence type="ECO:0000256" key="6">
    <source>
        <dbReference type="SAM" id="SignalP"/>
    </source>
</evidence>
<feature type="signal peptide" evidence="6">
    <location>
        <begin position="1"/>
        <end position="23"/>
    </location>
</feature>
<evidence type="ECO:0008006" key="9">
    <source>
        <dbReference type="Google" id="ProtNLM"/>
    </source>
</evidence>
<dbReference type="GO" id="GO:0020037">
    <property type="term" value="F:heme binding"/>
    <property type="evidence" value="ECO:0007669"/>
    <property type="project" value="InterPro"/>
</dbReference>
<dbReference type="FunFam" id="1.10.630.10:FF:000011">
    <property type="entry name" value="Cytochrome P450 83B1"/>
    <property type="match status" value="1"/>
</dbReference>
<comment type="cofactor">
    <cofactor evidence="4">
        <name>heme</name>
        <dbReference type="ChEBI" id="CHEBI:30413"/>
    </cofactor>
</comment>
<keyword evidence="6" id="KW-0732">Signal</keyword>
<reference evidence="7 8" key="1">
    <citation type="journal article" date="2020" name="IScience">
        <title>Genome Sequencing of the Endangered Kingdonia uniflora (Circaeasteraceae, Ranunculales) Reveals Potential Mechanisms of Evolutionary Specialization.</title>
        <authorList>
            <person name="Sun Y."/>
            <person name="Deng T."/>
            <person name="Zhang A."/>
            <person name="Moore M.J."/>
            <person name="Landis J.B."/>
            <person name="Lin N."/>
            <person name="Zhang H."/>
            <person name="Zhang X."/>
            <person name="Huang J."/>
            <person name="Zhang X."/>
            <person name="Sun H."/>
            <person name="Wang H."/>
        </authorList>
    </citation>
    <scope>NUCLEOTIDE SEQUENCE [LARGE SCALE GENOMIC DNA]</scope>
    <source>
        <strain evidence="7">TB1705</strain>
        <tissue evidence="7">Leaf</tissue>
    </source>
</reference>
<dbReference type="Gene3D" id="1.10.630.10">
    <property type="entry name" value="Cytochrome P450"/>
    <property type="match status" value="1"/>
</dbReference>
<evidence type="ECO:0000256" key="2">
    <source>
        <dbReference type="ARBA" id="ARBA00022723"/>
    </source>
</evidence>
<dbReference type="PRINTS" id="PR00463">
    <property type="entry name" value="EP450I"/>
</dbReference>
<keyword evidence="4 5" id="KW-0349">Heme</keyword>
<dbReference type="Proteomes" id="UP000541444">
    <property type="component" value="Unassembled WGS sequence"/>
</dbReference>
<dbReference type="OrthoDB" id="1055148at2759"/>
<evidence type="ECO:0000256" key="4">
    <source>
        <dbReference type="PIRSR" id="PIRSR602401-1"/>
    </source>
</evidence>
<gene>
    <name evidence="7" type="ORF">GIB67_023059</name>
</gene>
<proteinExistence type="inferred from homology"/>
<comment type="similarity">
    <text evidence="1 5">Belongs to the cytochrome P450 family.</text>
</comment>
<sequence length="498" mass="57073">MVLEYLLLLISVLLLIRFGRAQSKKLNLPPSPSKLPIIGNMHQLGEFSHNSFLNLSRKYGKILLVHLAKSPWVIISSPDIAREIMKTHDNEFANRPVLTAANVFFYGYTDVSFAPNSEYWRQVRKLFVQELLNAKRILSFKYVREEEITLVIENISRSCSSQTPVNLSEIVLTFTNNLVCRCSISTKSVEGNSRFGELSREVVTLMSTFSFQDFSPVLGWIDSLTGLRKKVRSVYQEIDTFFEKVIDEHVSRSQQDDSKKDFLDLLLHGQVEYNISRDNIKALLMDIFVGGTETAATAMEWSMAELMKKPHLMKKAQEEVRRVVGTKSHVSEEDIHQMEYLRCIIKEVLRLHPPISMLVPRVSYTTANVLGYDIPANTIVLINAYAIQRDPELWENAEEFIPERFSNDNNDFRGQDYKFMPFGSGRRTCPGMGFAIIVVETVVANFLFHFDWKLPGDVVDLDMGEAPGMNVNRESHFILFQYLAALFIVDNVICCVYY</sequence>
<dbReference type="PROSITE" id="PS00086">
    <property type="entry name" value="CYTOCHROME_P450"/>
    <property type="match status" value="1"/>
</dbReference>
<dbReference type="SUPFAM" id="SSF48264">
    <property type="entry name" value="Cytochrome P450"/>
    <property type="match status" value="1"/>
</dbReference>
<evidence type="ECO:0000313" key="7">
    <source>
        <dbReference type="EMBL" id="KAF6175539.1"/>
    </source>
</evidence>
<dbReference type="InterPro" id="IPR001128">
    <property type="entry name" value="Cyt_P450"/>
</dbReference>
<evidence type="ECO:0000256" key="1">
    <source>
        <dbReference type="ARBA" id="ARBA00010617"/>
    </source>
</evidence>
<keyword evidence="2 4" id="KW-0479">Metal-binding</keyword>
<keyword evidence="3 4" id="KW-0408">Iron</keyword>
<name>A0A7J7P7X8_9MAGN</name>
<feature type="binding site" description="axial binding residue" evidence="4">
    <location>
        <position position="429"/>
    </location>
    <ligand>
        <name>heme</name>
        <dbReference type="ChEBI" id="CHEBI:30413"/>
    </ligand>
    <ligandPart>
        <name>Fe</name>
        <dbReference type="ChEBI" id="CHEBI:18248"/>
    </ligandPart>
</feature>
<dbReference type="EMBL" id="JACGCM010000176">
    <property type="protein sequence ID" value="KAF6175539.1"/>
    <property type="molecule type" value="Genomic_DNA"/>
</dbReference>